<evidence type="ECO:0000256" key="8">
    <source>
        <dbReference type="ARBA" id="ARBA00023170"/>
    </source>
</evidence>
<evidence type="ECO:0000256" key="2">
    <source>
        <dbReference type="ARBA" id="ARBA00022448"/>
    </source>
</evidence>
<keyword evidence="4 12" id="KW-0812">Transmembrane</keyword>
<dbReference type="Gene3D" id="1.10.287.70">
    <property type="match status" value="1"/>
</dbReference>
<evidence type="ECO:0000256" key="10">
    <source>
        <dbReference type="ARBA" id="ARBA00023286"/>
    </source>
</evidence>
<sequence length="224" mass="25734">MTIELLIELSRRLNFTYDLKLPPDGNNIWTGLIGQLQRREVDLVAAPLVIDVLRETVADFTQPYFYEQSGIIIKKPVISYSTKLQDPVNPMMCGQHVAASSAGKTLLSCWWVFCITMAATYSGNFVAILTVTKKKLPFKDAEGLVAQNTYKWGTAGATVFETILENRHYHRNWIDSNVAEENMAEARKLSRSVSYRRKNFRLKMWLDEFCNYTEFYECGLITYT</sequence>
<keyword evidence="16" id="KW-1185">Reference proteome</keyword>
<dbReference type="Proteomes" id="UP000507470">
    <property type="component" value="Unassembled WGS sequence"/>
</dbReference>
<evidence type="ECO:0000256" key="6">
    <source>
        <dbReference type="ARBA" id="ARBA00023065"/>
    </source>
</evidence>
<dbReference type="Pfam" id="PF10613">
    <property type="entry name" value="Lig_chan-Glu_bd"/>
    <property type="match status" value="1"/>
</dbReference>
<evidence type="ECO:0000256" key="11">
    <source>
        <dbReference type="ARBA" id="ARBA00023303"/>
    </source>
</evidence>
<feature type="domain" description="Ionotropic glutamate receptor C-terminal" evidence="13">
    <location>
        <begin position="99"/>
        <end position="175"/>
    </location>
</feature>
<keyword evidence="8" id="KW-0675">Receptor</keyword>
<feature type="domain" description="Ionotropic glutamate receptor L-glutamate and glycine-binding" evidence="14">
    <location>
        <begin position="2"/>
        <end position="76"/>
    </location>
</feature>
<dbReference type="GO" id="GO:0005886">
    <property type="term" value="C:plasma membrane"/>
    <property type="evidence" value="ECO:0007669"/>
    <property type="project" value="UniProtKB-SubCell"/>
</dbReference>
<keyword evidence="6" id="KW-0406">Ion transport</keyword>
<dbReference type="SUPFAM" id="SSF53850">
    <property type="entry name" value="Periplasmic binding protein-like II"/>
    <property type="match status" value="1"/>
</dbReference>
<keyword evidence="10" id="KW-1071">Ligand-gated ion channel</keyword>
<dbReference type="Gene3D" id="3.40.190.10">
    <property type="entry name" value="Periplasmic binding protein-like II"/>
    <property type="match status" value="1"/>
</dbReference>
<organism evidence="15 16">
    <name type="scientific">Mytilus coruscus</name>
    <name type="common">Sea mussel</name>
    <dbReference type="NCBI Taxonomy" id="42192"/>
    <lineage>
        <taxon>Eukaryota</taxon>
        <taxon>Metazoa</taxon>
        <taxon>Spiralia</taxon>
        <taxon>Lophotrochozoa</taxon>
        <taxon>Mollusca</taxon>
        <taxon>Bivalvia</taxon>
        <taxon>Autobranchia</taxon>
        <taxon>Pteriomorphia</taxon>
        <taxon>Mytilida</taxon>
        <taxon>Mytiloidea</taxon>
        <taxon>Mytilidae</taxon>
        <taxon>Mytilinae</taxon>
        <taxon>Mytilus</taxon>
    </lineage>
</organism>
<keyword evidence="11" id="KW-0407">Ion channel</keyword>
<dbReference type="Pfam" id="PF00060">
    <property type="entry name" value="Lig_chan"/>
    <property type="match status" value="1"/>
</dbReference>
<keyword evidence="7 12" id="KW-0472">Membrane</keyword>
<evidence type="ECO:0000256" key="3">
    <source>
        <dbReference type="ARBA" id="ARBA00022475"/>
    </source>
</evidence>
<name>A0A6J8CYG4_MYTCO</name>
<feature type="transmembrane region" description="Helical" evidence="12">
    <location>
        <begin position="110"/>
        <end position="131"/>
    </location>
</feature>
<evidence type="ECO:0000313" key="15">
    <source>
        <dbReference type="EMBL" id="CAC5400569.1"/>
    </source>
</evidence>
<dbReference type="InterPro" id="IPR019594">
    <property type="entry name" value="Glu/Gly-bd"/>
</dbReference>
<proteinExistence type="predicted"/>
<evidence type="ECO:0000256" key="12">
    <source>
        <dbReference type="SAM" id="Phobius"/>
    </source>
</evidence>
<evidence type="ECO:0000259" key="13">
    <source>
        <dbReference type="Pfam" id="PF00060"/>
    </source>
</evidence>
<dbReference type="GO" id="GO:0050906">
    <property type="term" value="P:detection of stimulus involved in sensory perception"/>
    <property type="evidence" value="ECO:0007669"/>
    <property type="project" value="UniProtKB-ARBA"/>
</dbReference>
<reference evidence="15 16" key="1">
    <citation type="submission" date="2020-06" db="EMBL/GenBank/DDBJ databases">
        <authorList>
            <person name="Li R."/>
            <person name="Bekaert M."/>
        </authorList>
    </citation>
    <scope>NUCLEOTIDE SEQUENCE [LARGE SCALE GENOMIC DNA]</scope>
    <source>
        <strain evidence="16">wild</strain>
    </source>
</reference>
<evidence type="ECO:0000256" key="9">
    <source>
        <dbReference type="ARBA" id="ARBA00023180"/>
    </source>
</evidence>
<keyword evidence="5 12" id="KW-1133">Transmembrane helix</keyword>
<evidence type="ECO:0000256" key="1">
    <source>
        <dbReference type="ARBA" id="ARBA00004651"/>
    </source>
</evidence>
<dbReference type="InterPro" id="IPR001320">
    <property type="entry name" value="Iontro_rcpt_C"/>
</dbReference>
<keyword evidence="3" id="KW-1003">Cell membrane</keyword>
<evidence type="ECO:0000313" key="16">
    <source>
        <dbReference type="Proteomes" id="UP000507470"/>
    </source>
</evidence>
<dbReference type="PANTHER" id="PTHR42643">
    <property type="entry name" value="IONOTROPIC RECEPTOR 20A-RELATED"/>
    <property type="match status" value="1"/>
</dbReference>
<keyword evidence="2" id="KW-0813">Transport</keyword>
<protein>
    <recommendedName>
        <fullName evidence="17">Ionotropic glutamate receptor L-glutamate and glycine-binding domain-containing protein</fullName>
    </recommendedName>
</protein>
<gene>
    <name evidence="15" type="ORF">MCOR_34739</name>
</gene>
<evidence type="ECO:0000259" key="14">
    <source>
        <dbReference type="Pfam" id="PF10613"/>
    </source>
</evidence>
<accession>A0A6J8CYG4</accession>
<dbReference type="OrthoDB" id="9997229at2759"/>
<dbReference type="GO" id="GO:0015276">
    <property type="term" value="F:ligand-gated monoatomic ion channel activity"/>
    <property type="evidence" value="ECO:0007669"/>
    <property type="project" value="InterPro"/>
</dbReference>
<dbReference type="EMBL" id="CACVKT020006222">
    <property type="protein sequence ID" value="CAC5400569.1"/>
    <property type="molecule type" value="Genomic_DNA"/>
</dbReference>
<evidence type="ECO:0000256" key="4">
    <source>
        <dbReference type="ARBA" id="ARBA00022692"/>
    </source>
</evidence>
<evidence type="ECO:0000256" key="5">
    <source>
        <dbReference type="ARBA" id="ARBA00022989"/>
    </source>
</evidence>
<dbReference type="InterPro" id="IPR052192">
    <property type="entry name" value="Insect_Ionotropic_Sensory_Rcpt"/>
</dbReference>
<keyword evidence="9" id="KW-0325">Glycoprotein</keyword>
<evidence type="ECO:0008006" key="17">
    <source>
        <dbReference type="Google" id="ProtNLM"/>
    </source>
</evidence>
<evidence type="ECO:0000256" key="7">
    <source>
        <dbReference type="ARBA" id="ARBA00023136"/>
    </source>
</evidence>
<dbReference type="AlphaFoldDB" id="A0A6J8CYG4"/>
<comment type="subcellular location">
    <subcellularLocation>
        <location evidence="1">Cell membrane</location>
        <topology evidence="1">Multi-pass membrane protein</topology>
    </subcellularLocation>
</comment>
<dbReference type="PANTHER" id="PTHR42643:SF24">
    <property type="entry name" value="IONOTROPIC RECEPTOR 60A"/>
    <property type="match status" value="1"/>
</dbReference>